<evidence type="ECO:0000313" key="2">
    <source>
        <dbReference type="Proteomes" id="UP000176944"/>
    </source>
</evidence>
<proteinExistence type="predicted"/>
<evidence type="ECO:0000313" key="1">
    <source>
        <dbReference type="EMBL" id="AOY82916.1"/>
    </source>
</evidence>
<organism evidence="1 2">
    <name type="scientific">Moorena producens (strain JHB)</name>
    <dbReference type="NCBI Taxonomy" id="1454205"/>
    <lineage>
        <taxon>Bacteria</taxon>
        <taxon>Bacillati</taxon>
        <taxon>Cyanobacteriota</taxon>
        <taxon>Cyanophyceae</taxon>
        <taxon>Coleofasciculales</taxon>
        <taxon>Coleofasciculaceae</taxon>
        <taxon>Moorena</taxon>
    </lineage>
</organism>
<reference evidence="2" key="1">
    <citation type="submission" date="2016-10" db="EMBL/GenBank/DDBJ databases">
        <title>Comparative genomics uncovers the prolific and rare metabolic potential of the cyanobacterial genus Moorea.</title>
        <authorList>
            <person name="Leao T."/>
            <person name="Castelao G."/>
            <person name="Korobeynikov A."/>
            <person name="Monroe E.A."/>
            <person name="Podell S."/>
            <person name="Glukhov E."/>
            <person name="Allen E."/>
            <person name="Gerwick W.H."/>
            <person name="Gerwick L."/>
        </authorList>
    </citation>
    <scope>NUCLEOTIDE SEQUENCE [LARGE SCALE GENOMIC DNA]</scope>
    <source>
        <strain evidence="2">JHB</strain>
    </source>
</reference>
<protein>
    <submittedName>
        <fullName evidence="1">Uncharacterized protein</fullName>
    </submittedName>
</protein>
<name>A0A1D9G5N2_MOOP1</name>
<gene>
    <name evidence="1" type="ORF">BJP36_26395</name>
</gene>
<dbReference type="Proteomes" id="UP000176944">
    <property type="component" value="Chromosome"/>
</dbReference>
<dbReference type="EMBL" id="CP017708">
    <property type="protein sequence ID" value="AOY82916.1"/>
    <property type="molecule type" value="Genomic_DNA"/>
</dbReference>
<dbReference type="AlphaFoldDB" id="A0A1D9G5N2"/>
<accession>A0A1D9G5N2</accession>
<sequence>MSFKFRSSCEQVKVLEQMNYVRSEQAKTNEGAIVLVQMLCISDMFLFEVVKLNTVLETL</sequence>